<dbReference type="RefSeq" id="WP_139674081.1">
    <property type="nucleotide sequence ID" value="NZ_VDLY02000022.1"/>
</dbReference>
<evidence type="ECO:0000256" key="1">
    <source>
        <dbReference type="SAM" id="SignalP"/>
    </source>
</evidence>
<dbReference type="PROSITE" id="PS51257">
    <property type="entry name" value="PROKAR_LIPOPROTEIN"/>
    <property type="match status" value="1"/>
</dbReference>
<name>A0A5N5ZUV1_9ACTN</name>
<evidence type="ECO:0008006" key="4">
    <source>
        <dbReference type="Google" id="ProtNLM"/>
    </source>
</evidence>
<dbReference type="EMBL" id="VDLY02000022">
    <property type="protein sequence ID" value="KAB8160287.1"/>
    <property type="molecule type" value="Genomic_DNA"/>
</dbReference>
<dbReference type="NCBIfam" id="TIGR03769">
    <property type="entry name" value="P_ac_wall_RPT"/>
    <property type="match status" value="1"/>
</dbReference>
<dbReference type="InterPro" id="IPR022435">
    <property type="entry name" value="Surface-anchored_actinobac"/>
</dbReference>
<keyword evidence="3" id="KW-1185">Reference proteome</keyword>
<feature type="signal peptide" evidence="1">
    <location>
        <begin position="1"/>
        <end position="28"/>
    </location>
</feature>
<comment type="caution">
    <text evidence="2">The sequence shown here is derived from an EMBL/GenBank/DDBJ whole genome shotgun (WGS) entry which is preliminary data.</text>
</comment>
<sequence length="216" mass="21928">MTVSRRSLTVVGGLAAALSCASLATASAAAPTVLSTGHVDVVGVELTDGAFQIHVHDETSGVEYDPAEVVLAALPGSAYTVPGGGCHDFLGAPGDTVYRLPQTQNPELLWAGLSAHIDDGVLAGDAFTLSLESVTGPGDVSVYQDGLCAADARFFDSGDGIDGADVTELDAHSHVHANWAFTEPGSYTVSFTVSGTLADGSAVPAVTEDFTFSVAE</sequence>
<evidence type="ECO:0000313" key="3">
    <source>
        <dbReference type="Proteomes" id="UP000314251"/>
    </source>
</evidence>
<dbReference type="PROSITE" id="PS51318">
    <property type="entry name" value="TAT"/>
    <property type="match status" value="1"/>
</dbReference>
<feature type="chain" id="PRO_5039223267" description="Surface-anchored protein" evidence="1">
    <location>
        <begin position="29"/>
        <end position="216"/>
    </location>
</feature>
<protein>
    <recommendedName>
        <fullName evidence="4">Surface-anchored protein</fullName>
    </recommendedName>
</protein>
<evidence type="ECO:0000313" key="2">
    <source>
        <dbReference type="EMBL" id="KAB8160287.1"/>
    </source>
</evidence>
<dbReference type="OrthoDB" id="4424311at2"/>
<proteinExistence type="predicted"/>
<dbReference type="Proteomes" id="UP000314251">
    <property type="component" value="Unassembled WGS sequence"/>
</dbReference>
<gene>
    <name evidence="2" type="ORF">FH607_027130</name>
</gene>
<organism evidence="2 3">
    <name type="scientific">Streptomyces mimosae</name>
    <dbReference type="NCBI Taxonomy" id="2586635"/>
    <lineage>
        <taxon>Bacteria</taxon>
        <taxon>Bacillati</taxon>
        <taxon>Actinomycetota</taxon>
        <taxon>Actinomycetes</taxon>
        <taxon>Kitasatosporales</taxon>
        <taxon>Streptomycetaceae</taxon>
        <taxon>Streptomyces</taxon>
    </lineage>
</organism>
<dbReference type="AlphaFoldDB" id="A0A5N5ZUV1"/>
<dbReference type="NCBIfam" id="NF038134">
    <property type="entry name" value="choice_anch_M"/>
    <property type="match status" value="1"/>
</dbReference>
<reference evidence="2" key="1">
    <citation type="submission" date="2019-10" db="EMBL/GenBank/DDBJ databases">
        <title>Nonomuraea sp. nov., isolated from Phyllanthus amarus.</title>
        <authorList>
            <person name="Klykleung N."/>
            <person name="Tanasupawat S."/>
        </authorList>
    </citation>
    <scope>NUCLEOTIDE SEQUENCE [LARGE SCALE GENOMIC DNA]</scope>
    <source>
        <strain evidence="2">3MP-10</strain>
    </source>
</reference>
<accession>A0A5N5ZUV1</accession>
<dbReference type="InterPro" id="IPR006311">
    <property type="entry name" value="TAT_signal"/>
</dbReference>
<keyword evidence="1" id="KW-0732">Signal</keyword>